<feature type="compositionally biased region" description="Polar residues" evidence="2">
    <location>
        <begin position="1388"/>
        <end position="1400"/>
    </location>
</feature>
<dbReference type="InterPro" id="IPR027685">
    <property type="entry name" value="Shroom_fam"/>
</dbReference>
<evidence type="ECO:0000256" key="2">
    <source>
        <dbReference type="SAM" id="MobiDB-lite"/>
    </source>
</evidence>
<feature type="compositionally biased region" description="Polar residues" evidence="2">
    <location>
        <begin position="657"/>
        <end position="669"/>
    </location>
</feature>
<feature type="compositionally biased region" description="Polar residues" evidence="2">
    <location>
        <begin position="983"/>
        <end position="999"/>
    </location>
</feature>
<feature type="compositionally biased region" description="Pro residues" evidence="2">
    <location>
        <begin position="899"/>
        <end position="912"/>
    </location>
</feature>
<dbReference type="EMBL" id="WKFB01000892">
    <property type="protein sequence ID" value="KAF6716995.1"/>
    <property type="molecule type" value="Genomic_DNA"/>
</dbReference>
<dbReference type="PROSITE" id="PS51306">
    <property type="entry name" value="ASD1"/>
    <property type="match status" value="1"/>
</dbReference>
<organism evidence="4 5">
    <name type="scientific">Oryzias melastigma</name>
    <name type="common">Marine medaka</name>
    <dbReference type="NCBI Taxonomy" id="30732"/>
    <lineage>
        <taxon>Eukaryota</taxon>
        <taxon>Metazoa</taxon>
        <taxon>Chordata</taxon>
        <taxon>Craniata</taxon>
        <taxon>Vertebrata</taxon>
        <taxon>Euteleostomi</taxon>
        <taxon>Actinopterygii</taxon>
        <taxon>Neopterygii</taxon>
        <taxon>Teleostei</taxon>
        <taxon>Neoteleostei</taxon>
        <taxon>Acanthomorphata</taxon>
        <taxon>Ovalentaria</taxon>
        <taxon>Atherinomorphae</taxon>
        <taxon>Beloniformes</taxon>
        <taxon>Adrianichthyidae</taxon>
        <taxon>Oryziinae</taxon>
        <taxon>Oryzias</taxon>
    </lineage>
</organism>
<feature type="compositionally biased region" description="Basic and acidic residues" evidence="2">
    <location>
        <begin position="1263"/>
        <end position="1275"/>
    </location>
</feature>
<feature type="region of interest" description="Disordered" evidence="2">
    <location>
        <begin position="353"/>
        <end position="390"/>
    </location>
</feature>
<feature type="compositionally biased region" description="Polar residues" evidence="2">
    <location>
        <begin position="1190"/>
        <end position="1202"/>
    </location>
</feature>
<feature type="region of interest" description="Disordered" evidence="2">
    <location>
        <begin position="828"/>
        <end position="965"/>
    </location>
</feature>
<dbReference type="GO" id="GO:0007015">
    <property type="term" value="P:actin filament organization"/>
    <property type="evidence" value="ECO:0007669"/>
    <property type="project" value="TreeGrafter"/>
</dbReference>
<feature type="compositionally biased region" description="Pro residues" evidence="2">
    <location>
        <begin position="372"/>
        <end position="385"/>
    </location>
</feature>
<reference evidence="4" key="1">
    <citation type="journal article" name="BMC Genomics">
        <title>Long-read sequencing and de novo genome assembly of marine medaka (Oryzias melastigma).</title>
        <authorList>
            <person name="Liang P."/>
            <person name="Saqib H.S.A."/>
            <person name="Ni X."/>
            <person name="Shen Y."/>
        </authorList>
    </citation>
    <scope>NUCLEOTIDE SEQUENCE</scope>
    <source>
        <strain evidence="4">Bigg-433</strain>
    </source>
</reference>
<feature type="compositionally biased region" description="Polar residues" evidence="2">
    <location>
        <begin position="564"/>
        <end position="574"/>
    </location>
</feature>
<feature type="domain" description="ASD1" evidence="3">
    <location>
        <begin position="808"/>
        <end position="943"/>
    </location>
</feature>
<evidence type="ECO:0000256" key="1">
    <source>
        <dbReference type="PROSITE-ProRule" id="PRU00637"/>
    </source>
</evidence>
<feature type="region of interest" description="Disordered" evidence="2">
    <location>
        <begin position="425"/>
        <end position="532"/>
    </location>
</feature>
<comment type="caution">
    <text evidence="4">The sequence shown here is derived from an EMBL/GenBank/DDBJ whole genome shotgun (WGS) entry which is preliminary data.</text>
</comment>
<dbReference type="Proteomes" id="UP000646548">
    <property type="component" value="Unassembled WGS sequence"/>
</dbReference>
<feature type="compositionally biased region" description="Basic and acidic residues" evidence="2">
    <location>
        <begin position="1005"/>
        <end position="1017"/>
    </location>
</feature>
<feature type="region of interest" description="Disordered" evidence="2">
    <location>
        <begin position="1216"/>
        <end position="1281"/>
    </location>
</feature>
<dbReference type="Pfam" id="PF08688">
    <property type="entry name" value="ASD1"/>
    <property type="match status" value="1"/>
</dbReference>
<feature type="region of interest" description="Disordered" evidence="2">
    <location>
        <begin position="1318"/>
        <end position="1463"/>
    </location>
</feature>
<evidence type="ECO:0000313" key="5">
    <source>
        <dbReference type="Proteomes" id="UP000646548"/>
    </source>
</evidence>
<feature type="region of interest" description="Disordered" evidence="2">
    <location>
        <begin position="555"/>
        <end position="629"/>
    </location>
</feature>
<evidence type="ECO:0000259" key="3">
    <source>
        <dbReference type="PROSITE" id="PS51306"/>
    </source>
</evidence>
<feature type="compositionally biased region" description="Low complexity" evidence="2">
    <location>
        <begin position="246"/>
        <end position="258"/>
    </location>
</feature>
<feature type="non-terminal residue" evidence="4">
    <location>
        <position position="1463"/>
    </location>
</feature>
<sequence length="1463" mass="157885">ASVSSRSRPCSAVQLRIKSRRSEPASRPHSWHSAKLSECQQEMEHRAMDTMSGAWPQSYHASASTTDLSGGFDSGEGYLRKSPDQYSSRGSMESLDPPQSSQFHSVAQRQHPLELHGHSASHPAYSSCQQLSSARSSSSIDHLHSKRDSAYSSFSTSSSIPEYLASTPSFSPERCYSLETVPQRGGGSAEMLQTEARGVRSGYDGQQGLCKENELCSGSASTLGSSSSRAGLKSGLGREAGVCYRGNSSSTSGNNSGGIPASNRHSVGPIWGPTVNHSSYESLKGAPAPPRRSDSFAAIRNHERPNSWSSLENARSLRSLQKGSWHHSSGPVAPVSAKGSYGMEGQLHTVIEKSPESSPTTKPRQGGGFLQPPSPTRPSASPTPPSARTVLPTSVLPAAQLEPHYAQMPGSGLCGVYSGSTSRQQFQEFQSAGAADERPTETWSNERMSADNGHAPVAFPHPPHPPSASAQLRTQPLEANRHQQLDSNSGSCRPNRNSSGPEPQSLNGLQVVDSWGPHSQSSTEGLQQEQNPDVSITQVLSDHFTLENKNHHVLGYSWGDQNRPVEQSSTQPDPVSSPRLAQGQVPPSQVSKQPQPLAAPPSSSLQPPSRHFSDSAAPQYHHWDHPELDRDSEHPLTRLEIALAEVQRCASPDGPFSGSNHDNSISSDDMQGPAHSLSVLEKVSRFERRECGGRQRSLSTNVCLNRAAQLRTPEKGRSSPCGADDIRTMLERSTKGTKAHRTMSYRGGSSDYMKSRTPADPMSALQRSRSSFQLDASMETETNRDFPWRQDIQETKDASSNRSSRDVLKDAHTAVLWNTSMKQRNLSSSLYPSAAPPSVSSSSSQPASVPAKYPSLEKRGPKTMPKPQGVVITPQSPPPLTSPHTPKERHVVNPDVRGPSPPALPRVPPVGPPALLRICGRKRLTADQKKRSFSEPENMNEVGVSDSETAGLFRRGGDSWLPETSVADRRKMFELAARPGGSKSFQSAPSRTDLRQVQQDALAEYVERKRGARRGAEGQRSGPRPHSVYLQPDYSGHTDTVSLSSASSLLSLQDPGPDPNFPSGERGLCSSLPPGADLRGFQSNFFYPGRVTSPRPPAQPPTSASSDSTLDLSSEGGVSGPSHFQSRDPTHGRHRQTAEPQSGLEHSRQLNGALERAGPSRRPGKSASAEDLLERLENKHSAPQHHRSRSSPATETLTQSFPQEGVRMFGVSFSESGRCPLAADRPADIFAPEQLPSRQTARSSENLLQPVGPSQDASHAPATRREPPRNTERPRAQSASMLAASVGLPCPFSPAGVQDTGGPEWRASERLNRANLEAISFPDIPQSSRSVGSSSEALQAERQTRHSLSDAVVLEETTKDVYRSRAFSLDTRGTHPAQDPRRALPHSQIFTDRNPSRSTASPPPCSPHRHLSSLRISESSLCSPVSQQPLETSSGSLKADLDEVFLQNPPPPPSSFTTSFSGH</sequence>
<feature type="region of interest" description="Disordered" evidence="2">
    <location>
        <begin position="1"/>
        <end position="159"/>
    </location>
</feature>
<dbReference type="GO" id="GO:0051015">
    <property type="term" value="F:actin filament binding"/>
    <property type="evidence" value="ECO:0007669"/>
    <property type="project" value="InterPro"/>
</dbReference>
<feature type="compositionally biased region" description="Polar residues" evidence="2">
    <location>
        <begin position="84"/>
        <end position="108"/>
    </location>
</feature>
<accession>A0A834BTC2</accession>
<feature type="compositionally biased region" description="Low complexity" evidence="2">
    <location>
        <begin position="1101"/>
        <end position="1114"/>
    </location>
</feature>
<name>A0A834BTC2_ORYME</name>
<feature type="compositionally biased region" description="Low complexity" evidence="2">
    <location>
        <begin position="126"/>
        <end position="140"/>
    </location>
</feature>
<dbReference type="PANTHER" id="PTHR15012:SF33">
    <property type="entry name" value="PROTEIN SHROOM3"/>
    <property type="match status" value="1"/>
</dbReference>
<dbReference type="GO" id="GO:0005912">
    <property type="term" value="C:adherens junction"/>
    <property type="evidence" value="ECO:0007669"/>
    <property type="project" value="TreeGrafter"/>
</dbReference>
<feature type="compositionally biased region" description="Basic and acidic residues" evidence="2">
    <location>
        <begin position="781"/>
        <end position="807"/>
    </location>
</feature>
<gene>
    <name evidence="4" type="ORF">FQA47_012219</name>
</gene>
<feature type="region of interest" description="Disordered" evidence="2">
    <location>
        <begin position="246"/>
        <end position="273"/>
    </location>
</feature>
<feature type="compositionally biased region" description="Low complexity" evidence="2">
    <location>
        <begin position="1413"/>
        <end position="1423"/>
    </location>
</feature>
<feature type="compositionally biased region" description="Polar residues" evidence="2">
    <location>
        <begin position="517"/>
        <end position="532"/>
    </location>
</feature>
<feature type="compositionally biased region" description="Polar residues" evidence="2">
    <location>
        <begin position="765"/>
        <end position="774"/>
    </location>
</feature>
<dbReference type="PANTHER" id="PTHR15012">
    <property type="entry name" value="APICAL PROTEIN/SHROOM-RELATED"/>
    <property type="match status" value="1"/>
</dbReference>
<feature type="compositionally biased region" description="Polar residues" evidence="2">
    <location>
        <begin position="1236"/>
        <end position="1247"/>
    </location>
</feature>
<feature type="region of interest" description="Disordered" evidence="2">
    <location>
        <begin position="977"/>
        <end position="1202"/>
    </location>
</feature>
<dbReference type="InterPro" id="IPR014800">
    <property type="entry name" value="ASD1_dom"/>
</dbReference>
<feature type="compositionally biased region" description="Low complexity" evidence="2">
    <location>
        <begin position="1042"/>
        <end position="1052"/>
    </location>
</feature>
<feature type="compositionally biased region" description="Low complexity" evidence="2">
    <location>
        <begin position="584"/>
        <end position="609"/>
    </location>
</feature>
<protein>
    <submittedName>
        <fullName evidence="4">Protein Shroom3</fullName>
    </submittedName>
</protein>
<feature type="compositionally biased region" description="Polar residues" evidence="2">
    <location>
        <begin position="1424"/>
        <end position="1436"/>
    </location>
</feature>
<feature type="region of interest" description="Disordered" evidence="2">
    <location>
        <begin position="321"/>
        <end position="340"/>
    </location>
</feature>
<feature type="compositionally biased region" description="Low complexity" evidence="2">
    <location>
        <begin position="828"/>
        <end position="851"/>
    </location>
</feature>
<feature type="region of interest" description="Disordered" evidence="2">
    <location>
        <begin position="650"/>
        <end position="673"/>
    </location>
</feature>
<dbReference type="GO" id="GO:0016324">
    <property type="term" value="C:apical plasma membrane"/>
    <property type="evidence" value="ECO:0007669"/>
    <property type="project" value="TreeGrafter"/>
</dbReference>
<feature type="compositionally biased region" description="Polar residues" evidence="2">
    <location>
        <begin position="1325"/>
        <end position="1337"/>
    </location>
</feature>
<feature type="compositionally biased region" description="Polar residues" evidence="2">
    <location>
        <begin position="485"/>
        <end position="508"/>
    </location>
</feature>
<proteinExistence type="predicted"/>
<feature type="compositionally biased region" description="Low complexity" evidence="2">
    <location>
        <begin position="150"/>
        <end position="159"/>
    </location>
</feature>
<keyword evidence="1" id="KW-0009">Actin-binding</keyword>
<evidence type="ECO:0000313" key="4">
    <source>
        <dbReference type="EMBL" id="KAF6716995.1"/>
    </source>
</evidence>
<dbReference type="GO" id="GO:0043296">
    <property type="term" value="C:apical junction complex"/>
    <property type="evidence" value="ECO:0007669"/>
    <property type="project" value="TreeGrafter"/>
</dbReference>
<feature type="region of interest" description="Disordered" evidence="2">
    <location>
        <begin position="179"/>
        <end position="202"/>
    </location>
</feature>
<feature type="region of interest" description="Disordered" evidence="2">
    <location>
        <begin position="734"/>
        <end position="807"/>
    </location>
</feature>
<dbReference type="GO" id="GO:0030864">
    <property type="term" value="C:cortical actin cytoskeleton"/>
    <property type="evidence" value="ECO:0007669"/>
    <property type="project" value="TreeGrafter"/>
</dbReference>
<feature type="compositionally biased region" description="Basic and acidic residues" evidence="2">
    <location>
        <begin position="924"/>
        <end position="934"/>
    </location>
</feature>
<feature type="compositionally biased region" description="Polar residues" evidence="2">
    <location>
        <begin position="59"/>
        <end position="68"/>
    </location>
</feature>